<keyword evidence="4" id="KW-1185">Reference proteome</keyword>
<dbReference type="PROSITE" id="PS51904">
    <property type="entry name" value="GLYCOSYL_HYDROL_F25_2"/>
    <property type="match status" value="1"/>
</dbReference>
<dbReference type="SUPFAM" id="SSF51445">
    <property type="entry name" value="(Trans)glycosidases"/>
    <property type="match status" value="1"/>
</dbReference>
<evidence type="ECO:0000313" key="3">
    <source>
        <dbReference type="EMBL" id="KIS03560.1"/>
    </source>
</evidence>
<evidence type="ECO:0000256" key="2">
    <source>
        <dbReference type="SAM" id="Phobius"/>
    </source>
</evidence>
<dbReference type="InterPro" id="IPR002053">
    <property type="entry name" value="Glyco_hydro_25"/>
</dbReference>
<dbReference type="GO" id="GO:0003796">
    <property type="term" value="F:lysozyme activity"/>
    <property type="evidence" value="ECO:0007669"/>
    <property type="project" value="UniProtKB-EC"/>
</dbReference>
<dbReference type="GO" id="GO:0009253">
    <property type="term" value="P:peptidoglycan catabolic process"/>
    <property type="evidence" value="ECO:0007669"/>
    <property type="project" value="InterPro"/>
</dbReference>
<dbReference type="AlphaFoldDB" id="A0A0D1A6T0"/>
<evidence type="ECO:0000313" key="4">
    <source>
        <dbReference type="Proteomes" id="UP000032279"/>
    </source>
</evidence>
<keyword evidence="2" id="KW-0812">Transmembrane</keyword>
<dbReference type="EC" id="3.2.1.17" evidence="3"/>
<dbReference type="PANTHER" id="PTHR34135:SF2">
    <property type="entry name" value="LYSOZYME"/>
    <property type="match status" value="1"/>
</dbReference>
<keyword evidence="3" id="KW-0378">Hydrolase</keyword>
<dbReference type="InterPro" id="IPR017853">
    <property type="entry name" value="GH"/>
</dbReference>
<dbReference type="Pfam" id="PF01183">
    <property type="entry name" value="Glyco_hydro_25"/>
    <property type="match status" value="1"/>
</dbReference>
<keyword evidence="2" id="KW-0472">Membrane</keyword>
<gene>
    <name evidence="3" type="ORF">WDC_0862</name>
</gene>
<dbReference type="STRING" id="1335616.WDC_0862"/>
<dbReference type="OrthoDB" id="2151413at2"/>
<dbReference type="RefSeq" id="WP_044010570.1">
    <property type="nucleotide sequence ID" value="NZ_AWTT01000016.1"/>
</dbReference>
<protein>
    <submittedName>
        <fullName evidence="3">Putative lysozyme (Putative)</fullName>
        <ecNumber evidence="3">3.2.1.17</ecNumber>
    </submittedName>
</protein>
<comment type="caution">
    <text evidence="3">The sequence shown here is derived from an EMBL/GenBank/DDBJ whole genome shotgun (WGS) entry which is preliminary data.</text>
</comment>
<comment type="similarity">
    <text evidence="1">Belongs to the glycosyl hydrolase 25 family.</text>
</comment>
<sequence>MAKQKIKPIYDDTFRRSDRHRRKKHRWLILTILCLVLVVGGLLVWRSQQQSALNAYAVKGVSVSQDDGYIDFHQLQQQKIKFAYLKSTSGSSYLDDNFIDNYQRITGSNLQIGIYQEFSFTSSAKSQFQYMVSQVKQQSGNLPIVIQVTYYGKYAQTPPNAKKQGAKLAELAELLSEHYGQGVIIWATPAIQKDLVTPYLPQTKQWLTLERLHRQNDKVFFMQYTGREKLVVDGVKTDLSQSVYNGSLKEWNERFGTE</sequence>
<reference evidence="3 4" key="1">
    <citation type="submission" date="2013-08" db="EMBL/GenBank/DDBJ databases">
        <title>Lactobacillus wasatchii sp. WDC04, a late gas producing bacteria isolated from aged chedder cheese.</title>
        <authorList>
            <person name="Oberg C.J."/>
            <person name="Culumber M."/>
            <person name="McMahon D.J."/>
            <person name="Broadbent J.R."/>
            <person name="Oberg T.S."/>
            <person name="Ortaki F."/>
        </authorList>
    </citation>
    <scope>NUCLEOTIDE SEQUENCE [LARGE SCALE GENOMIC DNA]</scope>
    <source>
        <strain evidence="3 4">WDC04</strain>
    </source>
</reference>
<organism evidence="3 4">
    <name type="scientific">Paucilactobacillus wasatchensis</name>
    <dbReference type="NCBI Taxonomy" id="1335616"/>
    <lineage>
        <taxon>Bacteria</taxon>
        <taxon>Bacillati</taxon>
        <taxon>Bacillota</taxon>
        <taxon>Bacilli</taxon>
        <taxon>Lactobacillales</taxon>
        <taxon>Lactobacillaceae</taxon>
        <taxon>Paucilactobacillus</taxon>
    </lineage>
</organism>
<accession>A0A0D1A6T0</accession>
<keyword evidence="2" id="KW-1133">Transmembrane helix</keyword>
<keyword evidence="3" id="KW-0326">Glycosidase</keyword>
<dbReference type="PANTHER" id="PTHR34135">
    <property type="entry name" value="LYSOZYME"/>
    <property type="match status" value="1"/>
</dbReference>
<dbReference type="Proteomes" id="UP000032279">
    <property type="component" value="Unassembled WGS sequence"/>
</dbReference>
<proteinExistence type="inferred from homology"/>
<dbReference type="EMBL" id="AWTT01000016">
    <property type="protein sequence ID" value="KIS03560.1"/>
    <property type="molecule type" value="Genomic_DNA"/>
</dbReference>
<evidence type="ECO:0000256" key="1">
    <source>
        <dbReference type="ARBA" id="ARBA00010646"/>
    </source>
</evidence>
<dbReference type="GO" id="GO:0016052">
    <property type="term" value="P:carbohydrate catabolic process"/>
    <property type="evidence" value="ECO:0007669"/>
    <property type="project" value="TreeGrafter"/>
</dbReference>
<dbReference type="Gene3D" id="3.20.20.80">
    <property type="entry name" value="Glycosidases"/>
    <property type="match status" value="1"/>
</dbReference>
<name>A0A0D1A6T0_9LACO</name>
<dbReference type="PATRIC" id="fig|1335616.4.peg.863"/>
<feature type="transmembrane region" description="Helical" evidence="2">
    <location>
        <begin position="27"/>
        <end position="45"/>
    </location>
</feature>
<dbReference type="GO" id="GO:0016998">
    <property type="term" value="P:cell wall macromolecule catabolic process"/>
    <property type="evidence" value="ECO:0007669"/>
    <property type="project" value="InterPro"/>
</dbReference>